<dbReference type="SMART" id="SM00535">
    <property type="entry name" value="RIBOc"/>
    <property type="match status" value="1"/>
</dbReference>
<evidence type="ECO:0000256" key="6">
    <source>
        <dbReference type="ARBA" id="ARBA00022552"/>
    </source>
</evidence>
<evidence type="ECO:0000256" key="10">
    <source>
        <dbReference type="ARBA" id="ARBA00022723"/>
    </source>
</evidence>
<dbReference type="FunFam" id="3.30.160.20:FF:000003">
    <property type="entry name" value="Ribonuclease 3"/>
    <property type="match status" value="1"/>
</dbReference>
<gene>
    <name evidence="15" type="primary">rnc</name>
    <name evidence="18" type="ORF">A2788_02590</name>
</gene>
<dbReference type="SMART" id="SM00358">
    <property type="entry name" value="DSRM"/>
    <property type="match status" value="1"/>
</dbReference>
<keyword evidence="11 15" id="KW-0255">Endonuclease</keyword>
<dbReference type="GO" id="GO:0008033">
    <property type="term" value="P:tRNA processing"/>
    <property type="evidence" value="ECO:0007669"/>
    <property type="project" value="UniProtKB-KW"/>
</dbReference>
<comment type="similarity">
    <text evidence="3">Belongs to the ribonuclease III family.</text>
</comment>
<dbReference type="InterPro" id="IPR036389">
    <property type="entry name" value="RNase_III_sf"/>
</dbReference>
<comment type="cofactor">
    <cofactor evidence="15">
        <name>Mg(2+)</name>
        <dbReference type="ChEBI" id="CHEBI:18420"/>
    </cofactor>
</comment>
<dbReference type="Pfam" id="PF00035">
    <property type="entry name" value="dsrm"/>
    <property type="match status" value="1"/>
</dbReference>
<dbReference type="GO" id="GO:0005737">
    <property type="term" value="C:cytoplasm"/>
    <property type="evidence" value="ECO:0007669"/>
    <property type="project" value="UniProtKB-SubCell"/>
</dbReference>
<dbReference type="SUPFAM" id="SSF69065">
    <property type="entry name" value="RNase III domain-like"/>
    <property type="match status" value="1"/>
</dbReference>
<dbReference type="GO" id="GO:0010468">
    <property type="term" value="P:regulation of gene expression"/>
    <property type="evidence" value="ECO:0007669"/>
    <property type="project" value="TreeGrafter"/>
</dbReference>
<keyword evidence="9 15" id="KW-0540">Nuclease</keyword>
<dbReference type="EMBL" id="MEWS01000008">
    <property type="protein sequence ID" value="OGC82763.1"/>
    <property type="molecule type" value="Genomic_DNA"/>
</dbReference>
<evidence type="ECO:0000256" key="15">
    <source>
        <dbReference type="HAMAP-Rule" id="MF_00104"/>
    </source>
</evidence>
<comment type="caution">
    <text evidence="18">The sequence shown here is derived from an EMBL/GenBank/DDBJ whole genome shotgun (WGS) entry which is preliminary data.</text>
</comment>
<dbReference type="SUPFAM" id="SSF54768">
    <property type="entry name" value="dsRNA-binding domain-like"/>
    <property type="match status" value="1"/>
</dbReference>
<dbReference type="GO" id="GO:0003725">
    <property type="term" value="F:double-stranded RNA binding"/>
    <property type="evidence" value="ECO:0007669"/>
    <property type="project" value="TreeGrafter"/>
</dbReference>
<dbReference type="PANTHER" id="PTHR11207">
    <property type="entry name" value="RIBONUCLEASE III"/>
    <property type="match status" value="1"/>
</dbReference>
<dbReference type="InterPro" id="IPR011907">
    <property type="entry name" value="RNase_III"/>
</dbReference>
<keyword evidence="8 15" id="KW-0819">tRNA processing</keyword>
<keyword evidence="5 15" id="KW-0963">Cytoplasm</keyword>
<keyword evidence="15" id="KW-0699">rRNA-binding</keyword>
<dbReference type="InterPro" id="IPR000999">
    <property type="entry name" value="RNase_III_dom"/>
</dbReference>
<keyword evidence="13 15" id="KW-0460">Magnesium</keyword>
<keyword evidence="6 15" id="KW-0698">rRNA processing</keyword>
<evidence type="ECO:0000313" key="19">
    <source>
        <dbReference type="Proteomes" id="UP000177521"/>
    </source>
</evidence>
<feature type="active site" evidence="15">
    <location>
        <position position="124"/>
    </location>
</feature>
<evidence type="ECO:0000256" key="1">
    <source>
        <dbReference type="ARBA" id="ARBA00000109"/>
    </source>
</evidence>
<evidence type="ECO:0000256" key="2">
    <source>
        <dbReference type="ARBA" id="ARBA00004496"/>
    </source>
</evidence>
<protein>
    <recommendedName>
        <fullName evidence="15">Ribonuclease 3</fullName>
        <ecNumber evidence="15">3.1.26.3</ecNumber>
    </recommendedName>
    <alternativeName>
        <fullName evidence="15">Ribonuclease III</fullName>
        <shortName evidence="15">RNase III</shortName>
    </alternativeName>
</protein>
<dbReference type="AlphaFoldDB" id="A0A1F4XNX6"/>
<dbReference type="PANTHER" id="PTHR11207:SF0">
    <property type="entry name" value="RIBONUCLEASE 3"/>
    <property type="match status" value="1"/>
</dbReference>
<evidence type="ECO:0000256" key="12">
    <source>
        <dbReference type="ARBA" id="ARBA00022801"/>
    </source>
</evidence>
<name>A0A1F4XNX6_9BACT</name>
<dbReference type="NCBIfam" id="TIGR02191">
    <property type="entry name" value="RNaseIII"/>
    <property type="match status" value="1"/>
</dbReference>
<dbReference type="PROSITE" id="PS50142">
    <property type="entry name" value="RNASE_3_2"/>
    <property type="match status" value="1"/>
</dbReference>
<dbReference type="PROSITE" id="PS00517">
    <property type="entry name" value="RNASE_3_1"/>
    <property type="match status" value="1"/>
</dbReference>
<organism evidence="18 19">
    <name type="scientific">Candidatus Abawacabacteria bacterium RIFCSPHIGHO2_01_FULL_46_8</name>
    <dbReference type="NCBI Taxonomy" id="1817815"/>
    <lineage>
        <taxon>Bacteria</taxon>
        <taxon>Candidatus Abawacaibacteriota</taxon>
    </lineage>
</organism>
<dbReference type="Proteomes" id="UP000177521">
    <property type="component" value="Unassembled WGS sequence"/>
</dbReference>
<dbReference type="Gene3D" id="3.30.160.20">
    <property type="match status" value="1"/>
</dbReference>
<accession>A0A1F4XNX6</accession>
<dbReference type="GO" id="GO:0019843">
    <property type="term" value="F:rRNA binding"/>
    <property type="evidence" value="ECO:0007669"/>
    <property type="project" value="UniProtKB-KW"/>
</dbReference>
<dbReference type="GO" id="GO:0006364">
    <property type="term" value="P:rRNA processing"/>
    <property type="evidence" value="ECO:0007669"/>
    <property type="project" value="UniProtKB-UniRule"/>
</dbReference>
<dbReference type="EC" id="3.1.26.3" evidence="15"/>
<dbReference type="Gene3D" id="1.10.1520.10">
    <property type="entry name" value="Ribonuclease III domain"/>
    <property type="match status" value="1"/>
</dbReference>
<comment type="subunit">
    <text evidence="4 15">Homodimer.</text>
</comment>
<dbReference type="CDD" id="cd10845">
    <property type="entry name" value="DSRM_RNAse_III_family"/>
    <property type="match status" value="1"/>
</dbReference>
<dbReference type="InterPro" id="IPR014720">
    <property type="entry name" value="dsRBD_dom"/>
</dbReference>
<evidence type="ECO:0000256" key="14">
    <source>
        <dbReference type="ARBA" id="ARBA00022884"/>
    </source>
</evidence>
<feature type="binding site" evidence="15">
    <location>
        <position position="124"/>
    </location>
    <ligand>
        <name>Mg(2+)</name>
        <dbReference type="ChEBI" id="CHEBI:18420"/>
    </ligand>
</feature>
<dbReference type="FunFam" id="1.10.1520.10:FF:000001">
    <property type="entry name" value="Ribonuclease 3"/>
    <property type="match status" value="1"/>
</dbReference>
<evidence type="ECO:0000256" key="4">
    <source>
        <dbReference type="ARBA" id="ARBA00011738"/>
    </source>
</evidence>
<dbReference type="GO" id="GO:0006397">
    <property type="term" value="P:mRNA processing"/>
    <property type="evidence" value="ECO:0007669"/>
    <property type="project" value="UniProtKB-UniRule"/>
</dbReference>
<evidence type="ECO:0000256" key="5">
    <source>
        <dbReference type="ARBA" id="ARBA00022490"/>
    </source>
</evidence>
<keyword evidence="12 15" id="KW-0378">Hydrolase</keyword>
<evidence type="ECO:0000256" key="13">
    <source>
        <dbReference type="ARBA" id="ARBA00022842"/>
    </source>
</evidence>
<reference evidence="18 19" key="1">
    <citation type="journal article" date="2016" name="Nat. Commun.">
        <title>Thousands of microbial genomes shed light on interconnected biogeochemical processes in an aquifer system.</title>
        <authorList>
            <person name="Anantharaman K."/>
            <person name="Brown C.T."/>
            <person name="Hug L.A."/>
            <person name="Sharon I."/>
            <person name="Castelle C.J."/>
            <person name="Probst A.J."/>
            <person name="Thomas B.C."/>
            <person name="Singh A."/>
            <person name="Wilkins M.J."/>
            <person name="Karaoz U."/>
            <person name="Brodie E.L."/>
            <person name="Williams K.H."/>
            <person name="Hubbard S.S."/>
            <person name="Banfield J.F."/>
        </authorList>
    </citation>
    <scope>NUCLEOTIDE SEQUENCE [LARGE SCALE GENOMIC DNA]</scope>
</reference>
<proteinExistence type="inferred from homology"/>
<comment type="subcellular location">
    <subcellularLocation>
        <location evidence="2 15">Cytoplasm</location>
    </subcellularLocation>
</comment>
<dbReference type="CDD" id="cd00593">
    <property type="entry name" value="RIBOc"/>
    <property type="match status" value="1"/>
</dbReference>
<keyword evidence="10 15" id="KW-0479">Metal-binding</keyword>
<dbReference type="Pfam" id="PF14622">
    <property type="entry name" value="Ribonucleas_3_3"/>
    <property type="match status" value="1"/>
</dbReference>
<evidence type="ECO:0000313" key="18">
    <source>
        <dbReference type="EMBL" id="OGC82763.1"/>
    </source>
</evidence>
<dbReference type="GO" id="GO:0042802">
    <property type="term" value="F:identical protein binding"/>
    <property type="evidence" value="ECO:0007669"/>
    <property type="project" value="UniProtKB-ARBA"/>
</dbReference>
<evidence type="ECO:0000259" key="16">
    <source>
        <dbReference type="PROSITE" id="PS50137"/>
    </source>
</evidence>
<dbReference type="HAMAP" id="MF_00104">
    <property type="entry name" value="RNase_III"/>
    <property type="match status" value="1"/>
</dbReference>
<comment type="function">
    <text evidence="15">Digests double-stranded RNA. Involved in the processing of primary rRNA transcript to yield the immediate precursors to the large and small rRNAs (23S and 16S). Processes some mRNAs, and tRNAs when they are encoded in the rRNA operon. Processes pre-crRNA and tracrRNA of type II CRISPR loci if present in the organism.</text>
</comment>
<dbReference type="GO" id="GO:0046872">
    <property type="term" value="F:metal ion binding"/>
    <property type="evidence" value="ECO:0007669"/>
    <property type="project" value="UniProtKB-KW"/>
</dbReference>
<evidence type="ECO:0000256" key="9">
    <source>
        <dbReference type="ARBA" id="ARBA00022722"/>
    </source>
</evidence>
<comment type="catalytic activity">
    <reaction evidence="1 15">
        <text>Endonucleolytic cleavage to 5'-phosphomonoester.</text>
        <dbReference type="EC" id="3.1.26.3"/>
    </reaction>
</comment>
<feature type="active site" evidence="15">
    <location>
        <position position="53"/>
    </location>
</feature>
<dbReference type="PROSITE" id="PS50137">
    <property type="entry name" value="DS_RBD"/>
    <property type="match status" value="1"/>
</dbReference>
<feature type="binding site" evidence="15">
    <location>
        <position position="121"/>
    </location>
    <ligand>
        <name>Mg(2+)</name>
        <dbReference type="ChEBI" id="CHEBI:18420"/>
    </ligand>
</feature>
<evidence type="ECO:0000259" key="17">
    <source>
        <dbReference type="PROSITE" id="PS50142"/>
    </source>
</evidence>
<keyword evidence="7 15" id="KW-0507">mRNA processing</keyword>
<dbReference type="GO" id="GO:0004525">
    <property type="term" value="F:ribonuclease III activity"/>
    <property type="evidence" value="ECO:0007669"/>
    <property type="project" value="UniProtKB-UniRule"/>
</dbReference>
<evidence type="ECO:0000256" key="3">
    <source>
        <dbReference type="ARBA" id="ARBA00010183"/>
    </source>
</evidence>
<feature type="domain" description="DRBM" evidence="16">
    <location>
        <begin position="162"/>
        <end position="226"/>
    </location>
</feature>
<sequence length="233" mass="25499">MIVEAELKKLGQELGVKFKDPANLVAAFVHGSYLNEYPSKVQESNERLEFLGDAVLELVVTEHLYHHYQKPEGELTNLRSAVVSGKNLAQVARRLELGKYLLLSRGEELSGGREKDYIMANTLEAVIGAAYLDGGYEQAGKIIEQHILSTLPEIIAKGSFLDAKSRLQEISQEKYAVTPEYRVLHESGPDHDKTFVVGAYIAGSLVGEGSGRSKQAAERAAAEDALAAEEWGV</sequence>
<evidence type="ECO:0000256" key="7">
    <source>
        <dbReference type="ARBA" id="ARBA00022664"/>
    </source>
</evidence>
<feature type="domain" description="RNase III" evidence="17">
    <location>
        <begin position="7"/>
        <end position="135"/>
    </location>
</feature>
<keyword evidence="14 15" id="KW-0694">RNA-binding</keyword>
<evidence type="ECO:0000256" key="8">
    <source>
        <dbReference type="ARBA" id="ARBA00022694"/>
    </source>
</evidence>
<evidence type="ECO:0000256" key="11">
    <source>
        <dbReference type="ARBA" id="ARBA00022759"/>
    </source>
</evidence>
<feature type="binding site" evidence="15">
    <location>
        <position position="49"/>
    </location>
    <ligand>
        <name>Mg(2+)</name>
        <dbReference type="ChEBI" id="CHEBI:18420"/>
    </ligand>
</feature>